<proteinExistence type="predicted"/>
<dbReference type="Pfam" id="PF13561">
    <property type="entry name" value="adh_short_C2"/>
    <property type="match status" value="1"/>
</dbReference>
<dbReference type="InterPro" id="IPR036291">
    <property type="entry name" value="NAD(P)-bd_dom_sf"/>
</dbReference>
<keyword evidence="2" id="KW-1185">Reference proteome</keyword>
<sequence length="324" mass="36010">MDESKTTAKLVNTTDPAFFFKKRANSSVISVDPTIRSFQSDNPVQGFGRYSTHFQTDFHPSMAAKKVLLTVNGDEVSRNIAYHLAKRGCRLVLVGNEKVLKGVTDWIINDLKGVTIDIVGLDMEEEREAVFDAAVEKTWNILGKVDALVNCYTYEGKMQDPLQLSEVEFKKTVRINFMAAWYLMKAVAKRMRDNKTGGSIVFMTSIIGAERGIYPGAAAYGACLGGVHQLVRTSAMEIGKHQIRVNAIARGIHIDDEFPLSVGKDRAQSLVKDAAPLNRWLDPKNDLASTVIYLVSDDSRYMTGTTIFVDGAQSVVRPRMRAYM</sequence>
<dbReference type="CDD" id="cd05233">
    <property type="entry name" value="SDR_c"/>
    <property type="match status" value="1"/>
</dbReference>
<dbReference type="STRING" id="59895.A0A103YHI7"/>
<protein>
    <submittedName>
        <fullName evidence="1">Glucose/ribitol dehydrogenase</fullName>
    </submittedName>
</protein>
<dbReference type="PRINTS" id="PR00081">
    <property type="entry name" value="GDHRDH"/>
</dbReference>
<dbReference type="Gene3D" id="3.40.50.720">
    <property type="entry name" value="NAD(P)-binding Rossmann-like Domain"/>
    <property type="match status" value="1"/>
</dbReference>
<dbReference type="AlphaFoldDB" id="A0A103YHI7"/>
<dbReference type="PANTHER" id="PTHR44375">
    <property type="entry name" value="BETA-KETOACYL-ACP REDUCTASE-LIKE PROTEIN-RELATED"/>
    <property type="match status" value="1"/>
</dbReference>
<dbReference type="Proteomes" id="UP000243975">
    <property type="component" value="Unassembled WGS sequence"/>
</dbReference>
<dbReference type="SUPFAM" id="SSF51735">
    <property type="entry name" value="NAD(P)-binding Rossmann-fold domains"/>
    <property type="match status" value="1"/>
</dbReference>
<dbReference type="EMBL" id="LEKV01001068">
    <property type="protein sequence ID" value="KVI09206.1"/>
    <property type="molecule type" value="Genomic_DNA"/>
</dbReference>
<organism evidence="1 2">
    <name type="scientific">Cynara cardunculus var. scolymus</name>
    <name type="common">Globe artichoke</name>
    <name type="synonym">Cynara scolymus</name>
    <dbReference type="NCBI Taxonomy" id="59895"/>
    <lineage>
        <taxon>Eukaryota</taxon>
        <taxon>Viridiplantae</taxon>
        <taxon>Streptophyta</taxon>
        <taxon>Embryophyta</taxon>
        <taxon>Tracheophyta</taxon>
        <taxon>Spermatophyta</taxon>
        <taxon>Magnoliopsida</taxon>
        <taxon>eudicotyledons</taxon>
        <taxon>Gunneridae</taxon>
        <taxon>Pentapetalae</taxon>
        <taxon>asterids</taxon>
        <taxon>campanulids</taxon>
        <taxon>Asterales</taxon>
        <taxon>Asteraceae</taxon>
        <taxon>Carduoideae</taxon>
        <taxon>Cardueae</taxon>
        <taxon>Carduinae</taxon>
        <taxon>Cynara</taxon>
    </lineage>
</organism>
<name>A0A103YHI7_CYNCS</name>
<comment type="caution">
    <text evidence="1">The sequence shown here is derived from an EMBL/GenBank/DDBJ whole genome shotgun (WGS) entry which is preliminary data.</text>
</comment>
<dbReference type="OMA" id="IRVNAAC"/>
<dbReference type="PANTHER" id="PTHR44375:SF6">
    <property type="entry name" value="F28J7.36 PROTEIN"/>
    <property type="match status" value="1"/>
</dbReference>
<dbReference type="Gramene" id="KVI09206">
    <property type="protein sequence ID" value="KVI09206"/>
    <property type="gene ID" value="Ccrd_012379"/>
</dbReference>
<dbReference type="InterPro" id="IPR002347">
    <property type="entry name" value="SDR_fam"/>
</dbReference>
<reference evidence="1 2" key="1">
    <citation type="journal article" date="2016" name="Sci. Rep.">
        <title>The genome sequence of the outbreeding globe artichoke constructed de novo incorporating a phase-aware low-pass sequencing strategy of F1 progeny.</title>
        <authorList>
            <person name="Scaglione D."/>
            <person name="Reyes-Chin-Wo S."/>
            <person name="Acquadro A."/>
            <person name="Froenicke L."/>
            <person name="Portis E."/>
            <person name="Beitel C."/>
            <person name="Tirone M."/>
            <person name="Mauro R."/>
            <person name="Lo Monaco A."/>
            <person name="Mauromicale G."/>
            <person name="Faccioli P."/>
            <person name="Cattivelli L."/>
            <person name="Rieseberg L."/>
            <person name="Michelmore R."/>
            <person name="Lanteri S."/>
        </authorList>
    </citation>
    <scope>NUCLEOTIDE SEQUENCE [LARGE SCALE GENOMIC DNA]</scope>
    <source>
        <strain evidence="1">2C</strain>
    </source>
</reference>
<evidence type="ECO:0000313" key="1">
    <source>
        <dbReference type="EMBL" id="KVI09206.1"/>
    </source>
</evidence>
<evidence type="ECO:0000313" key="2">
    <source>
        <dbReference type="Proteomes" id="UP000243975"/>
    </source>
</evidence>
<accession>A0A103YHI7</accession>
<gene>
    <name evidence="1" type="ORF">Ccrd_012379</name>
</gene>